<comment type="similarity">
    <text evidence="2">Belongs to the CALHM family.</text>
</comment>
<feature type="transmembrane region" description="Helical" evidence="9">
    <location>
        <begin position="21"/>
        <end position="37"/>
    </location>
</feature>
<keyword evidence="3" id="KW-0813">Transport</keyword>
<feature type="transmembrane region" description="Helical" evidence="9">
    <location>
        <begin position="441"/>
        <end position="464"/>
    </location>
</feature>
<keyword evidence="7 9" id="KW-0472">Membrane</keyword>
<evidence type="ECO:0008006" key="12">
    <source>
        <dbReference type="Google" id="ProtNLM"/>
    </source>
</evidence>
<feature type="transmembrane region" description="Helical" evidence="9">
    <location>
        <begin position="49"/>
        <end position="70"/>
    </location>
</feature>
<feature type="transmembrane region" description="Helical" evidence="9">
    <location>
        <begin position="368"/>
        <end position="389"/>
    </location>
</feature>
<evidence type="ECO:0000256" key="9">
    <source>
        <dbReference type="SAM" id="Phobius"/>
    </source>
</evidence>
<dbReference type="PANTHER" id="PTHR32261:SF3">
    <property type="entry name" value="CALCIUM HOMEOSTASIS MODULATOR PROTEIN 2"/>
    <property type="match status" value="1"/>
</dbReference>
<evidence type="ECO:0000313" key="10">
    <source>
        <dbReference type="EMBL" id="KAA8579015.1"/>
    </source>
</evidence>
<keyword evidence="4 9" id="KW-0812">Transmembrane</keyword>
<comment type="subcellular location">
    <subcellularLocation>
        <location evidence="1">Membrane</location>
        <topology evidence="1">Multi-pass membrane protein</topology>
    </subcellularLocation>
</comment>
<proteinExistence type="inferred from homology"/>
<dbReference type="PANTHER" id="PTHR32261">
    <property type="entry name" value="CALCIUM HOMEOSTASIS MODULATOR PROTEIN"/>
    <property type="match status" value="1"/>
</dbReference>
<sequence>MERLKLVLQYFQSNSESISNGICIVLALVSVKLYTSFDFNCPCLPQYNKLYSLGVMIVPPIILFFLGVLVNRHTGVMMDEWMRPVGNRSKNPAVVKYLFSAMLQRALLAPMVWILVTLLDGKIFICAFSVSVDPVLFSGFPNNTGLDVIKIMAKVPCKEDIIFRNSSFRKAVSRYVRCYSQAVGWSILLFLIVLGSMGRLIKPCFDDQASSLQTRYWSNYLDVEQKLFDETCVLHARDFAQKCVVQFFEDMREDAVLYLPHPRFIVNSQMEWEEDEEEERLHGVSKQEQVDQLLNRWYYNKPELDVTRIAHRPRVCVTWKDRDGKTLYSDPDSAKTKLPALEAPHPNMAALITENFKFVSLFFKSKDVMMFNGLIALGTVASQTAYNIFAFECPCSSGRNYRYGLAAIGVPALVFFLIGIMMNKTTWDLVSECRLRKCQKLSGAAAFAVLGTIIGRGVVAPITWSVISLLQGQAYTCALSEFVDPSTVEGFPPDLGPEVMAKFPCQESVPKELRGFWAEINRRLKYESQLIGWLLVGGICLTVFLMLCMKRCSSPLGHLQDNYWSQYRSNENALFQNTAAVHARILAAENVKSFFGFVALEKEEKAQLAEHQNASPICSTTWERVTGVYLYREKNGLPLYSRLNKWATYSLENNVEAMEKEMDVLS</sequence>
<gene>
    <name evidence="10" type="ORF">FQN60_010615</name>
</gene>
<protein>
    <recommendedName>
        <fullName evidence="12">Calcium homeostasis modulator protein 2</fullName>
    </recommendedName>
</protein>
<keyword evidence="8" id="KW-0407">Ion channel</keyword>
<evidence type="ECO:0000256" key="3">
    <source>
        <dbReference type="ARBA" id="ARBA00022448"/>
    </source>
</evidence>
<evidence type="ECO:0000256" key="8">
    <source>
        <dbReference type="ARBA" id="ARBA00023303"/>
    </source>
</evidence>
<evidence type="ECO:0000256" key="4">
    <source>
        <dbReference type="ARBA" id="ARBA00022692"/>
    </source>
</evidence>
<evidence type="ECO:0000256" key="6">
    <source>
        <dbReference type="ARBA" id="ARBA00023065"/>
    </source>
</evidence>
<reference evidence="10 11" key="1">
    <citation type="submission" date="2019-08" db="EMBL/GenBank/DDBJ databases">
        <title>A chromosome-level genome assembly, high-density linkage maps, and genome scans reveal the genomic architecture of hybrid incompatibilities underlying speciation via character displacement in darters (Percidae: Etheostominae).</title>
        <authorList>
            <person name="Moran R.L."/>
            <person name="Catchen J.M."/>
            <person name="Fuller R.C."/>
        </authorList>
    </citation>
    <scope>NUCLEOTIDE SEQUENCE [LARGE SCALE GENOMIC DNA]</scope>
    <source>
        <strain evidence="10">EspeVRDwgs_2016</strain>
        <tissue evidence="10">Muscle</tissue>
    </source>
</reference>
<organism evidence="10 11">
    <name type="scientific">Etheostoma spectabile</name>
    <name type="common">orangethroat darter</name>
    <dbReference type="NCBI Taxonomy" id="54343"/>
    <lineage>
        <taxon>Eukaryota</taxon>
        <taxon>Metazoa</taxon>
        <taxon>Chordata</taxon>
        <taxon>Craniata</taxon>
        <taxon>Vertebrata</taxon>
        <taxon>Euteleostomi</taxon>
        <taxon>Actinopterygii</taxon>
        <taxon>Neopterygii</taxon>
        <taxon>Teleostei</taxon>
        <taxon>Neoteleostei</taxon>
        <taxon>Acanthomorphata</taxon>
        <taxon>Eupercaria</taxon>
        <taxon>Perciformes</taxon>
        <taxon>Percoidei</taxon>
        <taxon>Percidae</taxon>
        <taxon>Etheostomatinae</taxon>
        <taxon>Etheostoma</taxon>
    </lineage>
</organism>
<dbReference type="EMBL" id="VOFY01000051">
    <property type="protein sequence ID" value="KAA8579015.1"/>
    <property type="molecule type" value="Genomic_DNA"/>
</dbReference>
<name>A0A5J5CCT4_9PERO</name>
<dbReference type="InterPro" id="IPR029569">
    <property type="entry name" value="CALHM"/>
</dbReference>
<accession>A0A5J5CCT4</accession>
<dbReference type="GO" id="GO:0005261">
    <property type="term" value="F:monoatomic cation channel activity"/>
    <property type="evidence" value="ECO:0007669"/>
    <property type="project" value="TreeGrafter"/>
</dbReference>
<dbReference type="GO" id="GO:1904669">
    <property type="term" value="P:ATP export"/>
    <property type="evidence" value="ECO:0007669"/>
    <property type="project" value="UniProtKB-ARBA"/>
</dbReference>
<dbReference type="Proteomes" id="UP000327493">
    <property type="component" value="Unassembled WGS sequence"/>
</dbReference>
<dbReference type="Pfam" id="PF14798">
    <property type="entry name" value="Ca_hom_mod"/>
    <property type="match status" value="2"/>
</dbReference>
<comment type="caution">
    <text evidence="10">The sequence shown here is derived from an EMBL/GenBank/DDBJ whole genome shotgun (WGS) entry which is preliminary data.</text>
</comment>
<keyword evidence="6" id="KW-0406">Ion transport</keyword>
<evidence type="ECO:0000256" key="7">
    <source>
        <dbReference type="ARBA" id="ARBA00023136"/>
    </source>
</evidence>
<feature type="transmembrane region" description="Helical" evidence="9">
    <location>
        <begin position="530"/>
        <end position="549"/>
    </location>
</feature>
<feature type="transmembrane region" description="Helical" evidence="9">
    <location>
        <begin position="401"/>
        <end position="420"/>
    </location>
</feature>
<dbReference type="AlphaFoldDB" id="A0A5J5CCT4"/>
<evidence type="ECO:0000256" key="2">
    <source>
        <dbReference type="ARBA" id="ARBA00008497"/>
    </source>
</evidence>
<evidence type="ECO:0000256" key="1">
    <source>
        <dbReference type="ARBA" id="ARBA00004141"/>
    </source>
</evidence>
<keyword evidence="11" id="KW-1185">Reference proteome</keyword>
<evidence type="ECO:0000313" key="11">
    <source>
        <dbReference type="Proteomes" id="UP000327493"/>
    </source>
</evidence>
<dbReference type="GO" id="GO:0005886">
    <property type="term" value="C:plasma membrane"/>
    <property type="evidence" value="ECO:0007669"/>
    <property type="project" value="TreeGrafter"/>
</dbReference>
<keyword evidence="5 9" id="KW-1133">Transmembrane helix</keyword>
<evidence type="ECO:0000256" key="5">
    <source>
        <dbReference type="ARBA" id="ARBA00022989"/>
    </source>
</evidence>